<gene>
    <name evidence="2" type="ORF">MIMGU_mgv1a014712mg</name>
</gene>
<feature type="compositionally biased region" description="Polar residues" evidence="1">
    <location>
        <begin position="82"/>
        <end position="95"/>
    </location>
</feature>
<feature type="compositionally biased region" description="Polar residues" evidence="1">
    <location>
        <begin position="1"/>
        <end position="11"/>
    </location>
</feature>
<feature type="compositionally biased region" description="Polar residues" evidence="1">
    <location>
        <begin position="19"/>
        <end position="31"/>
    </location>
</feature>
<evidence type="ECO:0000313" key="2">
    <source>
        <dbReference type="EMBL" id="EYU43403.1"/>
    </source>
</evidence>
<protein>
    <submittedName>
        <fullName evidence="2">Uncharacterized protein</fullName>
    </submittedName>
</protein>
<feature type="compositionally biased region" description="Basic and acidic residues" evidence="1">
    <location>
        <begin position="98"/>
        <end position="108"/>
    </location>
</feature>
<organism evidence="2 3">
    <name type="scientific">Erythranthe guttata</name>
    <name type="common">Yellow monkey flower</name>
    <name type="synonym">Mimulus guttatus</name>
    <dbReference type="NCBI Taxonomy" id="4155"/>
    <lineage>
        <taxon>Eukaryota</taxon>
        <taxon>Viridiplantae</taxon>
        <taxon>Streptophyta</taxon>
        <taxon>Embryophyta</taxon>
        <taxon>Tracheophyta</taxon>
        <taxon>Spermatophyta</taxon>
        <taxon>Magnoliopsida</taxon>
        <taxon>eudicotyledons</taxon>
        <taxon>Gunneridae</taxon>
        <taxon>Pentapetalae</taxon>
        <taxon>asterids</taxon>
        <taxon>lamiids</taxon>
        <taxon>Lamiales</taxon>
        <taxon>Phrymaceae</taxon>
        <taxon>Erythranthe</taxon>
    </lineage>
</organism>
<dbReference type="Proteomes" id="UP000030748">
    <property type="component" value="Unassembled WGS sequence"/>
</dbReference>
<feature type="compositionally biased region" description="Basic and acidic residues" evidence="1">
    <location>
        <begin position="43"/>
        <end position="54"/>
    </location>
</feature>
<accession>A0A022RUI6</accession>
<evidence type="ECO:0000313" key="3">
    <source>
        <dbReference type="Proteomes" id="UP000030748"/>
    </source>
</evidence>
<name>A0A022RUI6_ERYGU</name>
<evidence type="ECO:0000256" key="1">
    <source>
        <dbReference type="SAM" id="MobiDB-lite"/>
    </source>
</evidence>
<keyword evidence="3" id="KW-1185">Reference proteome</keyword>
<reference evidence="2 3" key="1">
    <citation type="journal article" date="2013" name="Proc. Natl. Acad. Sci. U.S.A.">
        <title>Fine-scale variation in meiotic recombination in Mimulus inferred from population shotgun sequencing.</title>
        <authorList>
            <person name="Hellsten U."/>
            <person name="Wright K.M."/>
            <person name="Jenkins J."/>
            <person name="Shu S."/>
            <person name="Yuan Y."/>
            <person name="Wessler S.R."/>
            <person name="Schmutz J."/>
            <person name="Willis J.H."/>
            <person name="Rokhsar D.S."/>
        </authorList>
    </citation>
    <scope>NUCLEOTIDE SEQUENCE [LARGE SCALE GENOMIC DNA]</scope>
    <source>
        <strain evidence="3">cv. DUN x IM62</strain>
    </source>
</reference>
<dbReference type="AlphaFoldDB" id="A0A022RUI6"/>
<feature type="compositionally biased region" description="Basic and acidic residues" evidence="1">
    <location>
        <begin position="116"/>
        <end position="137"/>
    </location>
</feature>
<feature type="region of interest" description="Disordered" evidence="1">
    <location>
        <begin position="1"/>
        <end position="137"/>
    </location>
</feature>
<dbReference type="EMBL" id="KI630264">
    <property type="protein sequence ID" value="EYU43403.1"/>
    <property type="molecule type" value="Genomic_DNA"/>
</dbReference>
<proteinExistence type="predicted"/>
<sequence>MGCCSSTDNNKSPPPKTAHLSNSTRECGNSKSPPPLQQEEEEVTVKEVVSEKTRSAKTGSLLTADGEPGLQNGAFFSKPAVANQSAAFSIPTPENNGDELRGTRRRSEQSTGQNRPEYDRGMDSEPGKWVKGKTAEEETRGHRQVMNCWKIRLCPWSVSSFSSVSRCWFGCNYCSLSGLLL</sequence>